<evidence type="ECO:0000313" key="2">
    <source>
        <dbReference type="Proteomes" id="UP000184510"/>
    </source>
</evidence>
<evidence type="ECO:0000313" key="1">
    <source>
        <dbReference type="EMBL" id="SHI49830.1"/>
    </source>
</evidence>
<dbReference type="Proteomes" id="UP000184510">
    <property type="component" value="Unassembled WGS sequence"/>
</dbReference>
<organism evidence="1 2">
    <name type="scientific">Rubritalea squalenifaciens DSM 18772</name>
    <dbReference type="NCBI Taxonomy" id="1123071"/>
    <lineage>
        <taxon>Bacteria</taxon>
        <taxon>Pseudomonadati</taxon>
        <taxon>Verrucomicrobiota</taxon>
        <taxon>Verrucomicrobiia</taxon>
        <taxon>Verrucomicrobiales</taxon>
        <taxon>Rubritaleaceae</taxon>
        <taxon>Rubritalea</taxon>
    </lineage>
</organism>
<sequence length="196" mass="21900">MKCVSVLFLVLGLLAQLSSGEFKIESLKSGISYPTEGDEEITIKRENIHYRALVLHPKIIEGLHVSVSFFVVNDGEHFKAIATAPSHLDVLSWHSLNQAYFFSAQDDEGGAILSGFFLEDGHDNADNGSAGLIFLYQSRKATAWRWHYVRDPQLSKGKFFITEASDRDKSIPNNLIEQLTPILKHAEKEADSWPGP</sequence>
<dbReference type="EMBL" id="FQYR01000002">
    <property type="protein sequence ID" value="SHI49830.1"/>
    <property type="molecule type" value="Genomic_DNA"/>
</dbReference>
<proteinExistence type="predicted"/>
<keyword evidence="2" id="KW-1185">Reference proteome</keyword>
<protein>
    <submittedName>
        <fullName evidence="1">Uncharacterized protein</fullName>
    </submittedName>
</protein>
<gene>
    <name evidence="1" type="ORF">SAMN02745181_0259</name>
</gene>
<accession>A0A1M6BLZ0</accession>
<name>A0A1M6BLZ0_9BACT</name>
<dbReference type="AlphaFoldDB" id="A0A1M6BLZ0"/>
<reference evidence="1 2" key="1">
    <citation type="submission" date="2016-11" db="EMBL/GenBank/DDBJ databases">
        <authorList>
            <person name="Jaros S."/>
            <person name="Januszkiewicz K."/>
            <person name="Wedrychowicz H."/>
        </authorList>
    </citation>
    <scope>NUCLEOTIDE SEQUENCE [LARGE SCALE GENOMIC DNA]</scope>
    <source>
        <strain evidence="1 2">DSM 18772</strain>
    </source>
</reference>
<dbReference type="RefSeq" id="WP_143157697.1">
    <property type="nucleotide sequence ID" value="NZ_FQYR01000002.1"/>
</dbReference>
<dbReference type="InParanoid" id="A0A1M6BLZ0"/>
<dbReference type="STRING" id="1123071.SAMN02745181_0259"/>